<dbReference type="STRING" id="109376.A0A0D3AIQ7"/>
<dbReference type="Pfam" id="PF14009">
    <property type="entry name" value="PADRE"/>
    <property type="match status" value="1"/>
</dbReference>
<evidence type="ECO:0008006" key="3">
    <source>
        <dbReference type="Google" id="ProtNLM"/>
    </source>
</evidence>
<reference evidence="1 2" key="1">
    <citation type="journal article" date="2014" name="Genome Biol.">
        <title>Transcriptome and methylome profiling reveals relics of genome dominance in the mesopolyploid Brassica oleracea.</title>
        <authorList>
            <person name="Parkin I.A."/>
            <person name="Koh C."/>
            <person name="Tang H."/>
            <person name="Robinson S.J."/>
            <person name="Kagale S."/>
            <person name="Clarke W.E."/>
            <person name="Town C.D."/>
            <person name="Nixon J."/>
            <person name="Krishnakumar V."/>
            <person name="Bidwell S.L."/>
            <person name="Denoeud F."/>
            <person name="Belcram H."/>
            <person name="Links M.G."/>
            <person name="Just J."/>
            <person name="Clarke C."/>
            <person name="Bender T."/>
            <person name="Huebert T."/>
            <person name="Mason A.S."/>
            <person name="Pires J.C."/>
            <person name="Barker G."/>
            <person name="Moore J."/>
            <person name="Walley P.G."/>
            <person name="Manoli S."/>
            <person name="Batley J."/>
            <person name="Edwards D."/>
            <person name="Nelson M.N."/>
            <person name="Wang X."/>
            <person name="Paterson A.H."/>
            <person name="King G."/>
            <person name="Bancroft I."/>
            <person name="Chalhoub B."/>
            <person name="Sharpe A.G."/>
        </authorList>
    </citation>
    <scope>NUCLEOTIDE SEQUENCE</scope>
    <source>
        <strain evidence="1 2">cv. TO1000</strain>
    </source>
</reference>
<name>A0A0D3AIQ7_BRAOL</name>
<reference evidence="1" key="2">
    <citation type="submission" date="2015-03" db="UniProtKB">
        <authorList>
            <consortium name="EnsemblPlants"/>
        </authorList>
    </citation>
    <scope>IDENTIFICATION</scope>
</reference>
<accession>A0A0D3AIQ7</accession>
<keyword evidence="2" id="KW-1185">Reference proteome</keyword>
<dbReference type="Gramene" id="Bo2g010900.1">
    <property type="protein sequence ID" value="Bo2g010900.1"/>
    <property type="gene ID" value="Bo2g010900"/>
</dbReference>
<dbReference type="KEGG" id="boe:106327086"/>
<dbReference type="AlphaFoldDB" id="A0A0D3AIQ7"/>
<evidence type="ECO:0000313" key="1">
    <source>
        <dbReference type="EnsemblPlants" id="Bo2g010900.1"/>
    </source>
</evidence>
<proteinExistence type="predicted"/>
<dbReference type="OrthoDB" id="1899115at2759"/>
<dbReference type="InterPro" id="IPR025322">
    <property type="entry name" value="PADRE_dom"/>
</dbReference>
<dbReference type="RefSeq" id="XP_013620557.1">
    <property type="nucleotide sequence ID" value="XM_013765103.1"/>
</dbReference>
<dbReference type="OMA" id="GTREHIW"/>
<dbReference type="EnsemblPlants" id="Bo2g010900.1">
    <property type="protein sequence ID" value="Bo2g010900.1"/>
    <property type="gene ID" value="Bo2g010900"/>
</dbReference>
<sequence>MAKCLINSCIPILRRRQAIVTLVFFEQGSTKTLCDSKKHVAGEIMFEFPDQIVCHADSFFIGRPVPALAMDDYLLPGQTYFVLPIERFAYKILTTSCLSIFNSNNGEKVPSTNQPTLNFTAPSSPPPFEYSKGVNGKVLIKVSPVFIMSLICKNRNMCSKGEAIIDCGESSELCNSPELKKQYDQLVGTREHIWSPKLQTISEHETRVSPLRFLGIIRRQQEVK</sequence>
<dbReference type="HOGENOM" id="CLU_074228_0_0_1"/>
<dbReference type="Proteomes" id="UP000032141">
    <property type="component" value="Chromosome C2"/>
</dbReference>
<dbReference type="PANTHER" id="PTHR33052">
    <property type="entry name" value="DUF4228 DOMAIN PROTEIN-RELATED"/>
    <property type="match status" value="1"/>
</dbReference>
<dbReference type="GeneID" id="106327086"/>
<protein>
    <recommendedName>
        <fullName evidence="3">DUF4228 domain-containing protein</fullName>
    </recommendedName>
</protein>
<evidence type="ECO:0000313" key="2">
    <source>
        <dbReference type="Proteomes" id="UP000032141"/>
    </source>
</evidence>
<dbReference type="eggNOG" id="ENOG502QVTC">
    <property type="taxonomic scope" value="Eukaryota"/>
</dbReference>
<organism evidence="1 2">
    <name type="scientific">Brassica oleracea var. oleracea</name>
    <dbReference type="NCBI Taxonomy" id="109376"/>
    <lineage>
        <taxon>Eukaryota</taxon>
        <taxon>Viridiplantae</taxon>
        <taxon>Streptophyta</taxon>
        <taxon>Embryophyta</taxon>
        <taxon>Tracheophyta</taxon>
        <taxon>Spermatophyta</taxon>
        <taxon>Magnoliopsida</taxon>
        <taxon>eudicotyledons</taxon>
        <taxon>Gunneridae</taxon>
        <taxon>Pentapetalae</taxon>
        <taxon>rosids</taxon>
        <taxon>malvids</taxon>
        <taxon>Brassicales</taxon>
        <taxon>Brassicaceae</taxon>
        <taxon>Brassiceae</taxon>
        <taxon>Brassica</taxon>
    </lineage>
</organism>